<evidence type="ECO:0000313" key="10">
    <source>
        <dbReference type="Proteomes" id="UP000782610"/>
    </source>
</evidence>
<evidence type="ECO:0000313" key="9">
    <source>
        <dbReference type="EMBL" id="MBI4922489.1"/>
    </source>
</evidence>
<organism evidence="9 10">
    <name type="scientific">Devosia nanyangense</name>
    <dbReference type="NCBI Taxonomy" id="1228055"/>
    <lineage>
        <taxon>Bacteria</taxon>
        <taxon>Pseudomonadati</taxon>
        <taxon>Pseudomonadota</taxon>
        <taxon>Alphaproteobacteria</taxon>
        <taxon>Hyphomicrobiales</taxon>
        <taxon>Devosiaceae</taxon>
        <taxon>Devosia</taxon>
    </lineage>
</organism>
<evidence type="ECO:0000256" key="5">
    <source>
        <dbReference type="ARBA" id="ARBA00022692"/>
    </source>
</evidence>
<gene>
    <name evidence="9" type="ORF">HY834_12130</name>
</gene>
<keyword evidence="7 8" id="KW-0472">Membrane</keyword>
<keyword evidence="6 8" id="KW-1133">Transmembrane helix</keyword>
<dbReference type="Pfam" id="PF01925">
    <property type="entry name" value="TauE"/>
    <property type="match status" value="1"/>
</dbReference>
<evidence type="ECO:0000256" key="1">
    <source>
        <dbReference type="ARBA" id="ARBA00004651"/>
    </source>
</evidence>
<evidence type="ECO:0000256" key="7">
    <source>
        <dbReference type="ARBA" id="ARBA00023136"/>
    </source>
</evidence>
<dbReference type="EMBL" id="JACRAF010000032">
    <property type="protein sequence ID" value="MBI4922489.1"/>
    <property type="molecule type" value="Genomic_DNA"/>
</dbReference>
<dbReference type="AlphaFoldDB" id="A0A933NX25"/>
<keyword evidence="5 8" id="KW-0812">Transmembrane</keyword>
<keyword evidence="3" id="KW-0813">Transport</keyword>
<dbReference type="PANTHER" id="PTHR30269:SF37">
    <property type="entry name" value="MEMBRANE TRANSPORTER PROTEIN"/>
    <property type="match status" value="1"/>
</dbReference>
<comment type="subcellular location">
    <subcellularLocation>
        <location evidence="1 8">Cell membrane</location>
        <topology evidence="1 8">Multi-pass membrane protein</topology>
    </subcellularLocation>
</comment>
<dbReference type="InterPro" id="IPR052017">
    <property type="entry name" value="TSUP"/>
</dbReference>
<protein>
    <recommendedName>
        <fullName evidence="8">Probable membrane transporter protein</fullName>
    </recommendedName>
</protein>
<evidence type="ECO:0000256" key="3">
    <source>
        <dbReference type="ARBA" id="ARBA00022448"/>
    </source>
</evidence>
<name>A0A933NX25_9HYPH</name>
<feature type="transmembrane region" description="Helical" evidence="8">
    <location>
        <begin position="47"/>
        <end position="64"/>
    </location>
</feature>
<dbReference type="PANTHER" id="PTHR30269">
    <property type="entry name" value="TRANSMEMBRANE PROTEIN YFCA"/>
    <property type="match status" value="1"/>
</dbReference>
<feature type="transmembrane region" description="Helical" evidence="8">
    <location>
        <begin position="143"/>
        <end position="167"/>
    </location>
</feature>
<accession>A0A933NX25</accession>
<sequence length="256" mass="26936">MRGGTASTVLTSLLPPNLDLWTALALIGLSFATSLITATFSLGGGSLMVAVLALVFPPAIVVPVHGCVQLGSNAGRALVQRAHIQWRLILWISLGALVGTIVGGQFASLLPERWFEIAIGTFVLITTWLPQPKIVGTSRLLQVAGGAVISALSMVVGATGPLIATFIKGLADRRQLVATHATLMTIQNVFKVATFTALGFAFSAYLPLILVMVVSGFAGTAIGSRLLVRVPEHVFRVGFKIVLTLVALDLIRDAVF</sequence>
<feature type="transmembrane region" description="Helical" evidence="8">
    <location>
        <begin position="20"/>
        <end position="40"/>
    </location>
</feature>
<dbReference type="Proteomes" id="UP000782610">
    <property type="component" value="Unassembled WGS sequence"/>
</dbReference>
<feature type="transmembrane region" description="Helical" evidence="8">
    <location>
        <begin position="84"/>
        <end position="102"/>
    </location>
</feature>
<dbReference type="GO" id="GO:0005886">
    <property type="term" value="C:plasma membrane"/>
    <property type="evidence" value="ECO:0007669"/>
    <property type="project" value="UniProtKB-SubCell"/>
</dbReference>
<evidence type="ECO:0000256" key="4">
    <source>
        <dbReference type="ARBA" id="ARBA00022475"/>
    </source>
</evidence>
<proteinExistence type="inferred from homology"/>
<feature type="transmembrane region" description="Helical" evidence="8">
    <location>
        <begin position="114"/>
        <end position="131"/>
    </location>
</feature>
<evidence type="ECO:0000256" key="8">
    <source>
        <dbReference type="RuleBase" id="RU363041"/>
    </source>
</evidence>
<evidence type="ECO:0000256" key="6">
    <source>
        <dbReference type="ARBA" id="ARBA00022989"/>
    </source>
</evidence>
<comment type="similarity">
    <text evidence="2 8">Belongs to the 4-toluene sulfonate uptake permease (TSUP) (TC 2.A.102) family.</text>
</comment>
<evidence type="ECO:0000256" key="2">
    <source>
        <dbReference type="ARBA" id="ARBA00009142"/>
    </source>
</evidence>
<keyword evidence="4 8" id="KW-1003">Cell membrane</keyword>
<comment type="caution">
    <text evidence="9">The sequence shown here is derived from an EMBL/GenBank/DDBJ whole genome shotgun (WGS) entry which is preliminary data.</text>
</comment>
<feature type="transmembrane region" description="Helical" evidence="8">
    <location>
        <begin position="188"/>
        <end position="214"/>
    </location>
</feature>
<reference evidence="9" key="1">
    <citation type="submission" date="2020-07" db="EMBL/GenBank/DDBJ databases">
        <title>Huge and variable diversity of episymbiotic CPR bacteria and DPANN archaea in groundwater ecosystems.</title>
        <authorList>
            <person name="He C.Y."/>
            <person name="Keren R."/>
            <person name="Whittaker M."/>
            <person name="Farag I.F."/>
            <person name="Doudna J."/>
            <person name="Cate J.H.D."/>
            <person name="Banfield J.F."/>
        </authorList>
    </citation>
    <scope>NUCLEOTIDE SEQUENCE</scope>
    <source>
        <strain evidence="9">NC_groundwater_1586_Pr3_B-0.1um_66_15</strain>
    </source>
</reference>
<dbReference type="InterPro" id="IPR002781">
    <property type="entry name" value="TM_pro_TauE-like"/>
</dbReference>